<dbReference type="SFLD" id="SFLDG01135">
    <property type="entry name" value="C1.5.6:_HAD__Beta-PGM__Phospha"/>
    <property type="match status" value="1"/>
</dbReference>
<dbReference type="InterPro" id="IPR006323">
    <property type="entry name" value="Phosphonoacetald_hydro"/>
</dbReference>
<dbReference type="SUPFAM" id="SSF56784">
    <property type="entry name" value="HAD-like"/>
    <property type="match status" value="1"/>
</dbReference>
<dbReference type="NCBIfam" id="TIGR01509">
    <property type="entry name" value="HAD-SF-IA-v3"/>
    <property type="match status" value="1"/>
</dbReference>
<dbReference type="NCBIfam" id="TIGR01422">
    <property type="entry name" value="phosphonatase"/>
    <property type="match status" value="1"/>
</dbReference>
<proteinExistence type="inferred from homology"/>
<dbReference type="Pfam" id="PF00702">
    <property type="entry name" value="Hydrolase"/>
    <property type="match status" value="1"/>
</dbReference>
<dbReference type="InterPro" id="IPR050155">
    <property type="entry name" value="HAD-like_hydrolase_sf"/>
</dbReference>
<protein>
    <recommendedName>
        <fullName evidence="8 9">Phosphonoacetaldehyde hydrolase</fullName>
        <shortName evidence="9">Phosphonatase</shortName>
        <ecNumber evidence="8 9">3.11.1.1</ecNumber>
    </recommendedName>
    <alternativeName>
        <fullName evidence="9">Phosphonoacetaldehyde phosphonohydrolase</fullName>
    </alternativeName>
</protein>
<dbReference type="Gene3D" id="1.10.150.240">
    <property type="entry name" value="Putative phosphatase, domain 2"/>
    <property type="match status" value="1"/>
</dbReference>
<evidence type="ECO:0000256" key="1">
    <source>
        <dbReference type="ARBA" id="ARBA00011738"/>
    </source>
</evidence>
<dbReference type="RefSeq" id="WP_046221244.1">
    <property type="nucleotide sequence ID" value="NZ_JWYV01000012.1"/>
</dbReference>
<dbReference type="PATRIC" id="fig|265726.11.peg.1010"/>
<evidence type="ECO:0000256" key="2">
    <source>
        <dbReference type="ARBA" id="ARBA00022723"/>
    </source>
</evidence>
<dbReference type="OrthoDB" id="5504491at2"/>
<dbReference type="GO" id="GO:0050194">
    <property type="term" value="F:phosphonoacetaldehyde hydrolase activity"/>
    <property type="evidence" value="ECO:0007669"/>
    <property type="project" value="UniProtKB-UniRule"/>
</dbReference>
<keyword evidence="11" id="KW-1185">Reference proteome</keyword>
<dbReference type="InterPro" id="IPR023198">
    <property type="entry name" value="PGP-like_dom2"/>
</dbReference>
<evidence type="ECO:0000256" key="7">
    <source>
        <dbReference type="ARBA" id="ARBA00056573"/>
    </source>
</evidence>
<evidence type="ECO:0000313" key="11">
    <source>
        <dbReference type="Proteomes" id="UP000033633"/>
    </source>
</evidence>
<feature type="binding site" evidence="9">
    <location>
        <position position="187"/>
    </location>
    <ligand>
        <name>Mg(2+)</name>
        <dbReference type="ChEBI" id="CHEBI:18420"/>
    </ligand>
</feature>
<dbReference type="AlphaFoldDB" id="A0A0F5VCJ1"/>
<evidence type="ECO:0000256" key="6">
    <source>
        <dbReference type="ARBA" id="ARBA00052005"/>
    </source>
</evidence>
<sequence>MNTQVEAVIFDWAGTVVDFGSFAPTTIFVEAFKREYDFDISLAEARVPMGLGKWDHIKAVGELPDVAARWESRFGRAMSKEDIDTIYQTFMPLQVAKVSEHADLIPGTTEVVARLREQGIKLGSCSGYPRVVMNELLPAAAEKGFAPDYVVATDDLAAGGRPGPFMALQNVIALGVSHVAACVKIDDSVPGIEEGHNAGMWTVALLLSGNEAGLTEKEYLSASEHELAVAREKARKAFHACHPHYQIDTIADLPGVITDINRRLAAGERP</sequence>
<dbReference type="InterPro" id="IPR023214">
    <property type="entry name" value="HAD_sf"/>
</dbReference>
<keyword evidence="4 9" id="KW-0460">Magnesium</keyword>
<dbReference type="SFLD" id="SFLDG01129">
    <property type="entry name" value="C1.5:_HAD__Beta-PGM__Phosphata"/>
    <property type="match status" value="1"/>
</dbReference>
<feature type="binding site" evidence="9">
    <location>
        <position position="13"/>
    </location>
    <ligand>
        <name>Mg(2+)</name>
        <dbReference type="ChEBI" id="CHEBI:18420"/>
    </ligand>
</feature>
<dbReference type="EMBL" id="JWYV01000012">
    <property type="protein sequence ID" value="KKC99189.1"/>
    <property type="molecule type" value="Genomic_DNA"/>
</dbReference>
<evidence type="ECO:0000256" key="8">
    <source>
        <dbReference type="ARBA" id="ARBA00066472"/>
    </source>
</evidence>
<comment type="caution">
    <text evidence="10">The sequence shown here is derived from an EMBL/GenBank/DDBJ whole genome shotgun (WGS) entry which is preliminary data.</text>
</comment>
<dbReference type="HAMAP" id="MF_01375">
    <property type="entry name" value="PhnX"/>
    <property type="match status" value="1"/>
</dbReference>
<dbReference type="PANTHER" id="PTHR43434:SF19">
    <property type="entry name" value="PHOSPHONOACETALDEHYDE HYDROLASE"/>
    <property type="match status" value="1"/>
</dbReference>
<dbReference type="GO" id="GO:0019700">
    <property type="term" value="P:organic phosphonate catabolic process"/>
    <property type="evidence" value="ECO:0007669"/>
    <property type="project" value="InterPro"/>
</dbReference>
<dbReference type="InterPro" id="IPR006439">
    <property type="entry name" value="HAD-SF_hydro_IA"/>
</dbReference>
<dbReference type="PANTHER" id="PTHR43434">
    <property type="entry name" value="PHOSPHOGLYCOLATE PHOSPHATASE"/>
    <property type="match status" value="1"/>
</dbReference>
<dbReference type="Gene3D" id="3.40.50.1000">
    <property type="entry name" value="HAD superfamily/HAD-like"/>
    <property type="match status" value="1"/>
</dbReference>
<dbReference type="GO" id="GO:0006281">
    <property type="term" value="P:DNA repair"/>
    <property type="evidence" value="ECO:0007669"/>
    <property type="project" value="TreeGrafter"/>
</dbReference>
<dbReference type="SFLD" id="SFLDF00038">
    <property type="entry name" value="phosphonoacetaldehyde_hydrolas"/>
    <property type="match status" value="1"/>
</dbReference>
<dbReference type="EC" id="3.11.1.1" evidence="8 9"/>
<evidence type="ECO:0000256" key="5">
    <source>
        <dbReference type="ARBA" id="ARBA00023270"/>
    </source>
</evidence>
<reference evidence="10 11" key="1">
    <citation type="submission" date="2014-12" db="EMBL/GenBank/DDBJ databases">
        <title>Mercury Reductase activity and rhizosphere competence traits in the genome of root associated Photobacterium halotolerans MELD1.</title>
        <authorList>
            <person name="Mathew D.C."/>
            <person name="Huang C.-C."/>
        </authorList>
    </citation>
    <scope>NUCLEOTIDE SEQUENCE [LARGE SCALE GENOMIC DNA]</scope>
    <source>
        <strain evidence="10 11">MELD1</strain>
    </source>
</reference>
<comment type="cofactor">
    <cofactor evidence="9">
        <name>Mg(2+)</name>
        <dbReference type="ChEBI" id="CHEBI:18420"/>
    </cofactor>
    <text evidence="9">Binds 1 Mg(2+) ion per subunit.</text>
</comment>
<name>A0A0F5VCJ1_9GAMM</name>
<dbReference type="GO" id="GO:0000287">
    <property type="term" value="F:magnesium ion binding"/>
    <property type="evidence" value="ECO:0007669"/>
    <property type="project" value="UniProtKB-UniRule"/>
</dbReference>
<accession>A0A0F5VCJ1</accession>
<dbReference type="InterPro" id="IPR036412">
    <property type="entry name" value="HAD-like_sf"/>
</dbReference>
<dbReference type="GO" id="GO:0008967">
    <property type="term" value="F:phosphoglycolate phosphatase activity"/>
    <property type="evidence" value="ECO:0007669"/>
    <property type="project" value="TreeGrafter"/>
</dbReference>
<comment type="catalytic activity">
    <reaction evidence="6 9">
        <text>phosphonoacetaldehyde + H2O = acetaldehyde + phosphate + H(+)</text>
        <dbReference type="Rhea" id="RHEA:18905"/>
        <dbReference type="ChEBI" id="CHEBI:15343"/>
        <dbReference type="ChEBI" id="CHEBI:15377"/>
        <dbReference type="ChEBI" id="CHEBI:15378"/>
        <dbReference type="ChEBI" id="CHEBI:43474"/>
        <dbReference type="ChEBI" id="CHEBI:58383"/>
        <dbReference type="EC" id="3.11.1.1"/>
    </reaction>
</comment>
<dbReference type="SFLD" id="SFLDS00003">
    <property type="entry name" value="Haloacid_Dehalogenase"/>
    <property type="match status" value="1"/>
</dbReference>
<keyword evidence="3 9" id="KW-0378">Hydrolase</keyword>
<dbReference type="Proteomes" id="UP000033633">
    <property type="component" value="Unassembled WGS sequence"/>
</dbReference>
<feature type="active site" description="Nucleophile" evidence="9">
    <location>
        <position position="11"/>
    </location>
</feature>
<dbReference type="CDD" id="cd02586">
    <property type="entry name" value="HAD_PHN"/>
    <property type="match status" value="1"/>
</dbReference>
<comment type="similarity">
    <text evidence="9">Belongs to the HAD-like hydrolase superfamily. PhnX family.</text>
</comment>
<keyword evidence="2 9" id="KW-0479">Metal-binding</keyword>
<evidence type="ECO:0000256" key="9">
    <source>
        <dbReference type="HAMAP-Rule" id="MF_01375"/>
    </source>
</evidence>
<comment type="function">
    <text evidence="7 9">Involved in phosphonate degradation.</text>
</comment>
<organism evidence="10 11">
    <name type="scientific">Photobacterium halotolerans</name>
    <dbReference type="NCBI Taxonomy" id="265726"/>
    <lineage>
        <taxon>Bacteria</taxon>
        <taxon>Pseudomonadati</taxon>
        <taxon>Pseudomonadota</taxon>
        <taxon>Gammaproteobacteria</taxon>
        <taxon>Vibrionales</taxon>
        <taxon>Vibrionaceae</taxon>
        <taxon>Photobacterium</taxon>
    </lineage>
</organism>
<feature type="active site" description="Schiff-base intermediate with substrate" evidence="9">
    <location>
        <position position="53"/>
    </location>
</feature>
<keyword evidence="5 9" id="KW-0704">Schiff base</keyword>
<gene>
    <name evidence="9" type="primary">phnX</name>
    <name evidence="10" type="ORF">KY46_13870</name>
</gene>
<evidence type="ECO:0000313" key="10">
    <source>
        <dbReference type="EMBL" id="KKC99189.1"/>
    </source>
</evidence>
<dbReference type="FunFam" id="1.10.150.240:FF:000006">
    <property type="entry name" value="Phosphonoacetaldehyde hydrolase"/>
    <property type="match status" value="1"/>
</dbReference>
<evidence type="ECO:0000256" key="4">
    <source>
        <dbReference type="ARBA" id="ARBA00022842"/>
    </source>
</evidence>
<dbReference type="STRING" id="265726.KY46_13870"/>
<feature type="binding site" evidence="9">
    <location>
        <position position="11"/>
    </location>
    <ligand>
        <name>Mg(2+)</name>
        <dbReference type="ChEBI" id="CHEBI:18420"/>
    </ligand>
</feature>
<comment type="subunit">
    <text evidence="1 9">Homodimer.</text>
</comment>
<evidence type="ECO:0000256" key="3">
    <source>
        <dbReference type="ARBA" id="ARBA00022801"/>
    </source>
</evidence>
<dbReference type="GO" id="GO:0005829">
    <property type="term" value="C:cytosol"/>
    <property type="evidence" value="ECO:0007669"/>
    <property type="project" value="TreeGrafter"/>
</dbReference>